<dbReference type="InterPro" id="IPR052172">
    <property type="entry name" value="UxaA_altronate/galactarate_dh"/>
</dbReference>
<dbReference type="Gene3D" id="2.30.130.110">
    <property type="match status" value="1"/>
</dbReference>
<dbReference type="Proteomes" id="UP000503336">
    <property type="component" value="Chromosome"/>
</dbReference>
<gene>
    <name evidence="3" type="ORF">G5B40_12430</name>
</gene>
<reference evidence="3 4" key="1">
    <citation type="submission" date="2020-02" db="EMBL/GenBank/DDBJ databases">
        <title>complete genome sequence of Rhodobacteraceae bacterium.</title>
        <authorList>
            <person name="Park J."/>
            <person name="Kim Y.-S."/>
            <person name="Kim K.-H."/>
        </authorList>
    </citation>
    <scope>NUCLEOTIDE SEQUENCE [LARGE SCALE GENOMIC DNA]</scope>
    <source>
        <strain evidence="3 4">RR4-56</strain>
    </source>
</reference>
<dbReference type="SMART" id="SM00858">
    <property type="entry name" value="SAF"/>
    <property type="match status" value="1"/>
</dbReference>
<dbReference type="CDD" id="cd11613">
    <property type="entry name" value="SAF_AH_GD"/>
    <property type="match status" value="1"/>
</dbReference>
<keyword evidence="3" id="KW-0378">Hydrolase</keyword>
<dbReference type="InterPro" id="IPR013974">
    <property type="entry name" value="SAF"/>
</dbReference>
<dbReference type="GO" id="GO:0019698">
    <property type="term" value="P:D-galacturonate catabolic process"/>
    <property type="evidence" value="ECO:0007669"/>
    <property type="project" value="TreeGrafter"/>
</dbReference>
<keyword evidence="4" id="KW-1185">Reference proteome</keyword>
<proteinExistence type="predicted"/>
<protein>
    <submittedName>
        <fullName evidence="3">UxaA family hydrolase</fullName>
    </submittedName>
</protein>
<feature type="domain" description="SAF" evidence="2">
    <location>
        <begin position="11"/>
        <end position="85"/>
    </location>
</feature>
<dbReference type="KEGG" id="hdh:G5B40_12430"/>
<evidence type="ECO:0000313" key="4">
    <source>
        <dbReference type="Proteomes" id="UP000503336"/>
    </source>
</evidence>
<name>A0A7L5C220_9RHOB</name>
<keyword evidence="1" id="KW-0456">Lyase</keyword>
<dbReference type="PANTHER" id="PTHR30536:SF5">
    <property type="entry name" value="ALTRONATE DEHYDRATASE"/>
    <property type="match status" value="1"/>
</dbReference>
<evidence type="ECO:0000256" key="1">
    <source>
        <dbReference type="ARBA" id="ARBA00023239"/>
    </source>
</evidence>
<dbReference type="GO" id="GO:0016829">
    <property type="term" value="F:lyase activity"/>
    <property type="evidence" value="ECO:0007669"/>
    <property type="project" value="UniProtKB-KW"/>
</dbReference>
<sequence>MTRAIVLHPNDNVATLIDEAAKGVSAELRGERTGAVELRADIPYGHKCAVIALSSGDDILKYGQVIGRATADIAIGDHVHTHNVEALRARGDR</sequence>
<evidence type="ECO:0000259" key="2">
    <source>
        <dbReference type="SMART" id="SM00858"/>
    </source>
</evidence>
<dbReference type="Pfam" id="PF08666">
    <property type="entry name" value="SAF"/>
    <property type="match status" value="1"/>
</dbReference>
<dbReference type="EMBL" id="CP049056">
    <property type="protein sequence ID" value="QIE56194.1"/>
    <property type="molecule type" value="Genomic_DNA"/>
</dbReference>
<accession>A0A7L5C220</accession>
<dbReference type="GO" id="GO:0016787">
    <property type="term" value="F:hydrolase activity"/>
    <property type="evidence" value="ECO:0007669"/>
    <property type="project" value="UniProtKB-KW"/>
</dbReference>
<organism evidence="3 4">
    <name type="scientific">Pikeienuella piscinae</name>
    <dbReference type="NCBI Taxonomy" id="2748098"/>
    <lineage>
        <taxon>Bacteria</taxon>
        <taxon>Pseudomonadati</taxon>
        <taxon>Pseudomonadota</taxon>
        <taxon>Alphaproteobacteria</taxon>
        <taxon>Rhodobacterales</taxon>
        <taxon>Paracoccaceae</taxon>
        <taxon>Pikeienuella</taxon>
    </lineage>
</organism>
<dbReference type="PANTHER" id="PTHR30536">
    <property type="entry name" value="ALTRONATE/GALACTARATE DEHYDRATASE"/>
    <property type="match status" value="1"/>
</dbReference>
<evidence type="ECO:0000313" key="3">
    <source>
        <dbReference type="EMBL" id="QIE56194.1"/>
    </source>
</evidence>
<dbReference type="RefSeq" id="WP_165099105.1">
    <property type="nucleotide sequence ID" value="NZ_CP049056.1"/>
</dbReference>
<dbReference type="AlphaFoldDB" id="A0A7L5C220"/>
<dbReference type="InterPro" id="IPR044144">
    <property type="entry name" value="SAF_UxaA/GarD"/>
</dbReference>